<evidence type="ECO:0000256" key="5">
    <source>
        <dbReference type="ARBA" id="ARBA00012483"/>
    </source>
</evidence>
<evidence type="ECO:0000256" key="16">
    <source>
        <dbReference type="PROSITE-ProRule" id="PRU00175"/>
    </source>
</evidence>
<dbReference type="GO" id="GO:0000785">
    <property type="term" value="C:chromatin"/>
    <property type="evidence" value="ECO:0007669"/>
    <property type="project" value="EnsemblFungi"/>
</dbReference>
<keyword evidence="10 16" id="KW-0863">Zinc-finger</keyword>
<dbReference type="SMART" id="SM00734">
    <property type="entry name" value="ZnF_Rad18"/>
    <property type="match status" value="1"/>
</dbReference>
<dbReference type="PROSITE" id="PS00518">
    <property type="entry name" value="ZF_RING_1"/>
    <property type="match status" value="1"/>
</dbReference>
<evidence type="ECO:0000256" key="3">
    <source>
        <dbReference type="ARBA" id="ARBA00004906"/>
    </source>
</evidence>
<keyword evidence="9 17" id="KW-0227">DNA damage</keyword>
<dbReference type="NCBIfam" id="TIGR00599">
    <property type="entry name" value="rad18"/>
    <property type="match status" value="1"/>
</dbReference>
<keyword evidence="7 18" id="KW-0808">Transferase</keyword>
<dbReference type="GO" id="GO:0042275">
    <property type="term" value="P:error-free postreplication DNA repair"/>
    <property type="evidence" value="ECO:0007669"/>
    <property type="project" value="EnsemblFungi"/>
</dbReference>
<dbReference type="InterPro" id="IPR004580">
    <property type="entry name" value="Rad18_fungi"/>
</dbReference>
<dbReference type="Gene3D" id="1.10.720.30">
    <property type="entry name" value="SAP domain"/>
    <property type="match status" value="1"/>
</dbReference>
<evidence type="ECO:0000256" key="10">
    <source>
        <dbReference type="ARBA" id="ARBA00022771"/>
    </source>
</evidence>
<dbReference type="Pfam" id="PF02037">
    <property type="entry name" value="SAP"/>
    <property type="match status" value="1"/>
</dbReference>
<dbReference type="FunFam" id="3.30.40.10:FF:000172">
    <property type="entry name" value="E3 ubiquitin-protein ligase RAD18"/>
    <property type="match status" value="1"/>
</dbReference>
<dbReference type="PROSITE" id="PS50800">
    <property type="entry name" value="SAP"/>
    <property type="match status" value="1"/>
</dbReference>
<dbReference type="VEuPathDB" id="FungiDB:GW608_J03443"/>
<dbReference type="OrthoDB" id="9049620at2759"/>
<evidence type="ECO:0000256" key="13">
    <source>
        <dbReference type="ARBA" id="ARBA00023125"/>
    </source>
</evidence>
<dbReference type="VEuPathDB" id="FungiDB:B1J91_J03586g"/>
<dbReference type="GO" id="GO:0006513">
    <property type="term" value="P:protein monoubiquitination"/>
    <property type="evidence" value="ECO:0007669"/>
    <property type="project" value="EnsemblFungi"/>
</dbReference>
<comment type="catalytic activity">
    <reaction evidence="1 18">
        <text>S-ubiquitinyl-[E2 ubiquitin-conjugating enzyme]-L-cysteine + [acceptor protein]-L-lysine = [E2 ubiquitin-conjugating enzyme]-L-cysteine + N(6)-ubiquitinyl-[acceptor protein]-L-lysine.</text>
        <dbReference type="EC" id="2.3.2.27"/>
    </reaction>
</comment>
<dbReference type="AlphaFoldDB" id="A0A0W0CEN3"/>
<comment type="subunit">
    <text evidence="18">Interacts with E2 UBC2, forming a complex with ubiquitin ligase activity.</text>
</comment>
<evidence type="ECO:0000256" key="11">
    <source>
        <dbReference type="ARBA" id="ARBA00022786"/>
    </source>
</evidence>
<dbReference type="Proteomes" id="UP000054886">
    <property type="component" value="Unassembled WGS sequence"/>
</dbReference>
<evidence type="ECO:0000256" key="17">
    <source>
        <dbReference type="PROSITE-ProRule" id="PRU01256"/>
    </source>
</evidence>
<dbReference type="VEuPathDB" id="FungiDB:CAGL0J03586g"/>
<dbReference type="GO" id="GO:0061630">
    <property type="term" value="F:ubiquitin protein ligase activity"/>
    <property type="evidence" value="ECO:0007669"/>
    <property type="project" value="UniProtKB-UniRule"/>
</dbReference>
<keyword evidence="13 18" id="KW-0238">DNA-binding</keyword>
<dbReference type="InterPro" id="IPR006642">
    <property type="entry name" value="Rad18_UBZ4"/>
</dbReference>
<evidence type="ECO:0000256" key="12">
    <source>
        <dbReference type="ARBA" id="ARBA00022833"/>
    </source>
</evidence>
<dbReference type="PROSITE" id="PS50089">
    <property type="entry name" value="ZF_RING_2"/>
    <property type="match status" value="1"/>
</dbReference>
<evidence type="ECO:0000256" key="15">
    <source>
        <dbReference type="ARBA" id="ARBA00023242"/>
    </source>
</evidence>
<evidence type="ECO:0000256" key="18">
    <source>
        <dbReference type="RuleBase" id="RU368093"/>
    </source>
</evidence>
<dbReference type="VEuPathDB" id="FungiDB:GWK60_J03399"/>
<dbReference type="GO" id="GO:0005634">
    <property type="term" value="C:nucleus"/>
    <property type="evidence" value="ECO:0007669"/>
    <property type="project" value="UniProtKB-SubCell"/>
</dbReference>
<dbReference type="InterPro" id="IPR036361">
    <property type="entry name" value="SAP_dom_sf"/>
</dbReference>
<dbReference type="VEuPathDB" id="FungiDB:GVI51_J03421"/>
<dbReference type="SMART" id="SM00513">
    <property type="entry name" value="SAP"/>
    <property type="match status" value="1"/>
</dbReference>
<evidence type="ECO:0000256" key="2">
    <source>
        <dbReference type="ARBA" id="ARBA00004123"/>
    </source>
</evidence>
<dbReference type="SUPFAM" id="SSF57850">
    <property type="entry name" value="RING/U-box"/>
    <property type="match status" value="1"/>
</dbReference>
<dbReference type="SMART" id="SM00184">
    <property type="entry name" value="RING"/>
    <property type="match status" value="1"/>
</dbReference>
<dbReference type="InterPro" id="IPR003034">
    <property type="entry name" value="SAP_dom"/>
</dbReference>
<dbReference type="GO" id="GO:0006281">
    <property type="term" value="P:DNA repair"/>
    <property type="evidence" value="ECO:0007669"/>
    <property type="project" value="UniProtKB-KW"/>
</dbReference>
<evidence type="ECO:0000256" key="1">
    <source>
        <dbReference type="ARBA" id="ARBA00000900"/>
    </source>
</evidence>
<dbReference type="PANTHER" id="PTHR14134:SF2">
    <property type="entry name" value="E3 UBIQUITIN-PROTEIN LIGASE RAD18"/>
    <property type="match status" value="1"/>
</dbReference>
<dbReference type="InterPro" id="IPR001841">
    <property type="entry name" value="Znf_RING"/>
</dbReference>
<evidence type="ECO:0000256" key="7">
    <source>
        <dbReference type="ARBA" id="ARBA00022679"/>
    </source>
</evidence>
<keyword evidence="8 18" id="KW-0479">Metal-binding</keyword>
<dbReference type="Gene3D" id="3.30.40.10">
    <property type="entry name" value="Zinc/RING finger domain, C3HC4 (zinc finger)"/>
    <property type="match status" value="1"/>
</dbReference>
<dbReference type="Gene3D" id="3.30.160.60">
    <property type="entry name" value="Classic Zinc Finger"/>
    <property type="match status" value="1"/>
</dbReference>
<keyword evidence="15 18" id="KW-0539">Nucleus</keyword>
<keyword evidence="12 18" id="KW-0862">Zinc</keyword>
<comment type="function">
    <text evidence="18">E3 RING-finger protein, member of the UBC2/RAD6 epistasis group. Associates to the E2 ubiquitin conjugating enzyme UBC2/RAD6 to form the UBC2-RAD18 ubiquitin ligase complex involved in postreplicative repair (PRR) of damaged DNA.</text>
</comment>
<evidence type="ECO:0000313" key="20">
    <source>
        <dbReference type="Proteomes" id="UP000054886"/>
    </source>
</evidence>
<dbReference type="InterPro" id="IPR013083">
    <property type="entry name" value="Znf_RING/FYVE/PHD"/>
</dbReference>
<sequence length="411" mass="46769">MDVLTSAADFKKSKVPQLQELDDLLRCHICKDFLKNPVLTPCGHTFCSLCIRGYLSNEPKCPLCLHELRESMLRSEYLVNEITETYKAARQRLLDELNSSETNRDNSVIEVVSDKEPSLLQIDDDVNENSNHITVNDTSDIIDEDNEIQITGTKRTARTILNGSRPTKAAKISDMFTTRKAKTEEKAPCPICSQLFPIRYLERTHLDECLTKPPTSSPPIKQPRLSPKTSESVSHVKRYLNSTNTSTQQRLPKLNFAKMTTSQLKQKLASLSLPVSGTRANMVARYNYYEMLWNSNFIDSINPVSESELRRQLISWDASHNGNNNSSNGGTNTISQLMKMNSKNKGKEYEKLLKDFKKDSFDKKGWMLLHKNSFNRLLCDAKKTRRKTENETLMTSQSPRESSTQTELSAT</sequence>
<dbReference type="Pfam" id="PF13923">
    <property type="entry name" value="zf-C3HC4_2"/>
    <property type="match status" value="1"/>
</dbReference>
<protein>
    <recommendedName>
        <fullName evidence="6 18">Postreplication repair E3 ubiquitin-protein ligase RAD18</fullName>
        <ecNumber evidence="5 18">2.3.2.27</ecNumber>
    </recommendedName>
    <alternativeName>
        <fullName evidence="18">RING-type E3 ubiquitin transferase RAD18</fullName>
    </alternativeName>
</protein>
<comment type="subcellular location">
    <subcellularLocation>
        <location evidence="2 18">Nucleus</location>
    </subcellularLocation>
</comment>
<dbReference type="GO" id="GO:0017116">
    <property type="term" value="F:single-stranded DNA helicase activity"/>
    <property type="evidence" value="ECO:0007669"/>
    <property type="project" value="EnsemblFungi"/>
</dbReference>
<dbReference type="UniPathway" id="UPA00143"/>
<keyword evidence="11 18" id="KW-0833">Ubl conjugation pathway</keyword>
<dbReference type="GO" id="GO:0008270">
    <property type="term" value="F:zinc ion binding"/>
    <property type="evidence" value="ECO:0007669"/>
    <property type="project" value="UniProtKB-KW"/>
</dbReference>
<dbReference type="PANTHER" id="PTHR14134">
    <property type="entry name" value="E3 UBIQUITIN-PROTEIN LIGASE RAD18"/>
    <property type="match status" value="1"/>
</dbReference>
<evidence type="ECO:0000256" key="14">
    <source>
        <dbReference type="ARBA" id="ARBA00023204"/>
    </source>
</evidence>
<evidence type="ECO:0000313" key="19">
    <source>
        <dbReference type="EMBL" id="KTA95901.1"/>
    </source>
</evidence>
<dbReference type="GO" id="GO:0070987">
    <property type="term" value="P:error-free translesion synthesis"/>
    <property type="evidence" value="ECO:0007669"/>
    <property type="project" value="EnsemblFungi"/>
</dbReference>
<comment type="pathway">
    <text evidence="3 18">Protein modification; protein ubiquitination.</text>
</comment>
<name>A0A0W0CEN3_CANGB</name>
<dbReference type="GO" id="GO:0042276">
    <property type="term" value="P:error-prone translesion synthesis"/>
    <property type="evidence" value="ECO:0007669"/>
    <property type="project" value="EnsemblFungi"/>
</dbReference>
<dbReference type="GO" id="GO:0003697">
    <property type="term" value="F:single-stranded DNA binding"/>
    <property type="evidence" value="ECO:0007669"/>
    <property type="project" value="UniProtKB-UniRule"/>
</dbReference>
<gene>
    <name evidence="19" type="ORF">AO440_002936</name>
</gene>
<dbReference type="EC" id="2.3.2.27" evidence="5 18"/>
<dbReference type="EMBL" id="LLZZ01000178">
    <property type="protein sequence ID" value="KTA95901.1"/>
    <property type="molecule type" value="Genomic_DNA"/>
</dbReference>
<dbReference type="InterPro" id="IPR039577">
    <property type="entry name" value="Rad18"/>
</dbReference>
<dbReference type="PROSITE" id="PS51908">
    <property type="entry name" value="ZF_UBZ4"/>
    <property type="match status" value="1"/>
</dbReference>
<evidence type="ECO:0000256" key="4">
    <source>
        <dbReference type="ARBA" id="ARBA00009506"/>
    </source>
</evidence>
<evidence type="ECO:0000256" key="8">
    <source>
        <dbReference type="ARBA" id="ARBA00022723"/>
    </source>
</evidence>
<comment type="similarity">
    <text evidence="4 18">Belongs to the RAD18 family.</text>
</comment>
<organism evidence="19 20">
    <name type="scientific">Candida glabrata</name>
    <name type="common">Yeast</name>
    <name type="synonym">Torulopsis glabrata</name>
    <dbReference type="NCBI Taxonomy" id="5478"/>
    <lineage>
        <taxon>Eukaryota</taxon>
        <taxon>Fungi</taxon>
        <taxon>Dikarya</taxon>
        <taxon>Ascomycota</taxon>
        <taxon>Saccharomycotina</taxon>
        <taxon>Saccharomycetes</taxon>
        <taxon>Saccharomycetales</taxon>
        <taxon>Saccharomycetaceae</taxon>
        <taxon>Nakaseomyces</taxon>
    </lineage>
</organism>
<comment type="caution">
    <text evidence="19">The sequence shown here is derived from an EMBL/GenBank/DDBJ whole genome shotgun (WGS) entry which is preliminary data.</text>
</comment>
<evidence type="ECO:0000256" key="6">
    <source>
        <dbReference type="ARBA" id="ARBA00015551"/>
    </source>
</evidence>
<proteinExistence type="inferred from homology"/>
<dbReference type="InterPro" id="IPR017907">
    <property type="entry name" value="Znf_RING_CS"/>
</dbReference>
<accession>A0A0W0CEN3</accession>
<reference evidence="19 20" key="1">
    <citation type="submission" date="2015-10" db="EMBL/GenBank/DDBJ databases">
        <title>Draft genomes sequences of Candida glabrata isolates 1A, 1B, 2A, 2B, 3A and 3B.</title>
        <authorList>
            <person name="Haavelsrud O.E."/>
            <person name="Gaustad P."/>
        </authorList>
    </citation>
    <scope>NUCLEOTIDE SEQUENCE [LARGE SCALE GENOMIC DNA]</scope>
    <source>
        <strain evidence="19">910700640</strain>
    </source>
</reference>
<dbReference type="GO" id="GO:0097505">
    <property type="term" value="C:Rad6-Rad18 complex"/>
    <property type="evidence" value="ECO:0007669"/>
    <property type="project" value="EnsemblFungi"/>
</dbReference>
<evidence type="ECO:0000256" key="9">
    <source>
        <dbReference type="ARBA" id="ARBA00022763"/>
    </source>
</evidence>
<keyword evidence="14 17" id="KW-0234">DNA repair</keyword>